<name>A0A418Q108_9SPHN</name>
<dbReference type="Pfam" id="PF01663">
    <property type="entry name" value="Phosphodiest"/>
    <property type="match status" value="1"/>
</dbReference>
<dbReference type="SUPFAM" id="SSF53649">
    <property type="entry name" value="Alkaline phosphatase-like"/>
    <property type="match status" value="1"/>
</dbReference>
<dbReference type="GO" id="GO:0046872">
    <property type="term" value="F:metal ion binding"/>
    <property type="evidence" value="ECO:0007669"/>
    <property type="project" value="UniProtKB-KW"/>
</dbReference>
<dbReference type="InterPro" id="IPR026263">
    <property type="entry name" value="Alkaline_phosphatase_prok"/>
</dbReference>
<evidence type="ECO:0000313" key="6">
    <source>
        <dbReference type="Proteomes" id="UP000285023"/>
    </source>
</evidence>
<sequence length="541" mass="57764">MRKFLLALAATTVGVSPSFAQSAPPPKLVVAISVDQLSSDLFDEYRPQLFGGIGRLARGTAFRNGYQGHNASETCPGHSTIMTGSRPSRTGIIANYWFDLSQQRSDKGVYCAEDERVQGSSSTAYTVSPYHLRVPTLGDLLKAARPGSRNVAVAGKDRSAIMMGGRALDQRWYWDGKTFVTDLKGVAVPRSVIATRTAVAQAIAQDRPALQMPALCQQKARIVPIEGGGAPVGGGAFARKAGDARSFRASPEFDGATLALAASLIEEMQLGRGPSTDIISVGLSATDFVGHSYGTGGAETCLQMFSLDRDLGDFFRLLDSKGIDYLVMLTSDHGGQDIPERKRLNGVPGAVRVPSDLYGKEMGKTLGAKLGLKGPVLYGDGAFGDMYLDRSLSAGERAKAKAAAVAAYRAHPLVEAVFTHEELRAAKSPTGSPDKWSLIERARASFDDERSGDFVVLLKPDVTPIADTKSYVSTHGSPWDYDRRVPILFWRAGMAASNRDDAIETADIMPTLAATIGLPVDASKIDGECVDNIQGVTCPVR</sequence>
<organism evidence="5 6">
    <name type="scientific">Sphingomonas edaphi</name>
    <dbReference type="NCBI Taxonomy" id="2315689"/>
    <lineage>
        <taxon>Bacteria</taxon>
        <taxon>Pseudomonadati</taxon>
        <taxon>Pseudomonadota</taxon>
        <taxon>Alphaproteobacteria</taxon>
        <taxon>Sphingomonadales</taxon>
        <taxon>Sphingomonadaceae</taxon>
        <taxon>Sphingomonas</taxon>
    </lineage>
</organism>
<accession>A0A418Q108</accession>
<evidence type="ECO:0000256" key="4">
    <source>
        <dbReference type="SAM" id="SignalP"/>
    </source>
</evidence>
<comment type="cofactor">
    <cofactor evidence="1">
        <name>Zn(2+)</name>
        <dbReference type="ChEBI" id="CHEBI:29105"/>
    </cofactor>
    <text evidence="1">Binds 2 Zn(2+) ions.</text>
</comment>
<protein>
    <recommendedName>
        <fullName evidence="1">Alkaline phosphatase</fullName>
        <ecNumber evidence="1">3.1.3.1</ecNumber>
    </recommendedName>
</protein>
<dbReference type="AlphaFoldDB" id="A0A418Q108"/>
<feature type="chain" id="PRO_5019362392" description="Alkaline phosphatase" evidence="4">
    <location>
        <begin position="21"/>
        <end position="541"/>
    </location>
</feature>
<keyword evidence="1" id="KW-0479">Metal-binding</keyword>
<evidence type="ECO:0000256" key="2">
    <source>
        <dbReference type="PIRSR" id="PIRSR031924-50"/>
    </source>
</evidence>
<keyword evidence="2" id="KW-0597">Phosphoprotein</keyword>
<feature type="binding site" evidence="3">
    <location>
        <begin position="156"/>
        <end position="158"/>
    </location>
    <ligand>
        <name>substrate</name>
    </ligand>
</feature>
<comment type="catalytic activity">
    <reaction evidence="1">
        <text>a phosphate monoester + H2O = an alcohol + phosphate</text>
        <dbReference type="Rhea" id="RHEA:15017"/>
        <dbReference type="ChEBI" id="CHEBI:15377"/>
        <dbReference type="ChEBI" id="CHEBI:30879"/>
        <dbReference type="ChEBI" id="CHEBI:43474"/>
        <dbReference type="ChEBI" id="CHEBI:67140"/>
        <dbReference type="EC" id="3.1.3.1"/>
    </reaction>
</comment>
<dbReference type="Proteomes" id="UP000285023">
    <property type="component" value="Unassembled WGS sequence"/>
</dbReference>
<dbReference type="InterPro" id="IPR002591">
    <property type="entry name" value="Phosphodiest/P_Trfase"/>
</dbReference>
<keyword evidence="4" id="KW-0732">Signal</keyword>
<evidence type="ECO:0000256" key="3">
    <source>
        <dbReference type="PIRSR" id="PIRSR031924-51"/>
    </source>
</evidence>
<evidence type="ECO:0000256" key="1">
    <source>
        <dbReference type="PIRNR" id="PIRNR031924"/>
    </source>
</evidence>
<evidence type="ECO:0000313" key="5">
    <source>
        <dbReference type="EMBL" id="RIX31531.1"/>
    </source>
</evidence>
<feature type="binding site" evidence="3">
    <location>
        <position position="95"/>
    </location>
    <ligand>
        <name>substrate</name>
    </ligand>
</feature>
<feature type="signal peptide" evidence="4">
    <location>
        <begin position="1"/>
        <end position="20"/>
    </location>
</feature>
<dbReference type="EC" id="3.1.3.1" evidence="1"/>
<keyword evidence="1" id="KW-0862">Zinc</keyword>
<dbReference type="Gene3D" id="3.40.720.10">
    <property type="entry name" value="Alkaline Phosphatase, subunit A"/>
    <property type="match status" value="1"/>
</dbReference>
<comment type="caution">
    <text evidence="5">The sequence shown here is derived from an EMBL/GenBank/DDBJ whole genome shotgun (WGS) entry which is preliminary data.</text>
</comment>
<reference evidence="5 6" key="1">
    <citation type="submission" date="2018-09" db="EMBL/GenBank/DDBJ databases">
        <title>Sphingomonas sp. DAC4.</title>
        <authorList>
            <person name="Seo T."/>
        </authorList>
    </citation>
    <scope>NUCLEOTIDE SEQUENCE [LARGE SCALE GENOMIC DNA]</scope>
    <source>
        <strain evidence="5 6">DAC4</strain>
    </source>
</reference>
<keyword evidence="6" id="KW-1185">Reference proteome</keyword>
<dbReference type="GO" id="GO:0004035">
    <property type="term" value="F:alkaline phosphatase activity"/>
    <property type="evidence" value="ECO:0007669"/>
    <property type="project" value="UniProtKB-EC"/>
</dbReference>
<dbReference type="CDD" id="cd16016">
    <property type="entry name" value="AP-SPAP"/>
    <property type="match status" value="1"/>
</dbReference>
<gene>
    <name evidence="5" type="ORF">D3M59_00425</name>
</gene>
<feature type="active site" description="Phosphothreonine intermediate" evidence="2">
    <location>
        <position position="74"/>
    </location>
</feature>
<dbReference type="Gene3D" id="3.30.1360.150">
    <property type="match status" value="1"/>
</dbReference>
<dbReference type="EMBL" id="QXTF01000001">
    <property type="protein sequence ID" value="RIX31531.1"/>
    <property type="molecule type" value="Genomic_DNA"/>
</dbReference>
<dbReference type="RefSeq" id="WP_119530450.1">
    <property type="nucleotide sequence ID" value="NZ_QXTF01000001.1"/>
</dbReference>
<dbReference type="OrthoDB" id="9766127at2"/>
<dbReference type="InterPro" id="IPR017850">
    <property type="entry name" value="Alkaline_phosphatase_core_sf"/>
</dbReference>
<dbReference type="PIRSF" id="PIRSF031924">
    <property type="entry name" value="Pi-irrepressible_AP"/>
    <property type="match status" value="1"/>
</dbReference>
<comment type="function">
    <text evidence="1">Alkaline phosphatase with broad substrate specificity.</text>
</comment>
<proteinExistence type="predicted"/>